<feature type="domain" description="Mannitol dehydrogenase N-terminal" evidence="2">
    <location>
        <begin position="12"/>
        <end position="260"/>
    </location>
</feature>
<dbReference type="Proteomes" id="UP001306592">
    <property type="component" value="Unassembled WGS sequence"/>
</dbReference>
<dbReference type="Gene3D" id="3.40.50.720">
    <property type="entry name" value="NAD(P)-binding Rossmann-like Domain"/>
    <property type="match status" value="1"/>
</dbReference>
<dbReference type="Pfam" id="PF01232">
    <property type="entry name" value="Mannitol_dh"/>
    <property type="match status" value="1"/>
</dbReference>
<sequence length="467" mass="52469">MPIKNDEQLYWLHLGAGAFHRAHQSWYLNQLHQQGDRSWALSLANIRNSSTQQTLQQLSRQQGRYTLEIISPDGEKQYQPIEAIGEVILWDNELKSLVARGADPRTRIISFTVTEGGYFLNEDGHLDLTHPAIAADLAQQQETSTLYGALVKILQQRMDDNSGAVTLLNCDNLRNNGDSVARGLREFVAAQGNQALLAWIERNTSAPNGMVDRITPKFDEAIFARLAQQGITDDRAPLSCESFSQWVLEDNFIAGRPALERAGVEFVSCVTPYEEAKIRVLNASHSGIAWAGALLGKQYIDQSLQPVISQWMRDYVQQDVAAALGETQVDLALYCDTTLNRFSNQWVRDTTQRVSSDSIAKLQQFIVPTLKARYQQQSSPHAALILPALLFRFMQLRQRGELPFEYQDRALNEVPFDAIFASDDPLQAFIQEKTLFGSLAAIPQFAQDMRRALERVDSGLQQTRGQS</sequence>
<organism evidence="4 5">
    <name type="scientific">Erwinia aphidicola</name>
    <dbReference type="NCBI Taxonomy" id="68334"/>
    <lineage>
        <taxon>Bacteria</taxon>
        <taxon>Pseudomonadati</taxon>
        <taxon>Pseudomonadota</taxon>
        <taxon>Gammaproteobacteria</taxon>
        <taxon>Enterobacterales</taxon>
        <taxon>Erwiniaceae</taxon>
        <taxon>Erwinia</taxon>
    </lineage>
</organism>
<keyword evidence="5" id="KW-1185">Reference proteome</keyword>
<name>A0ABU8DIH9_ERWAP</name>
<dbReference type="GeneID" id="89474771"/>
<dbReference type="NCBIfam" id="NF043014">
    <property type="entry name" value="DArabDhDalD"/>
    <property type="match status" value="1"/>
</dbReference>
<reference evidence="4 5" key="1">
    <citation type="submission" date="2024-02" db="EMBL/GenBank/DDBJ databases">
        <title>First report Erwinia aphidicola in onion in Chile.</title>
        <authorList>
            <person name="Valenzuela M."/>
            <person name="Pena M."/>
            <person name="Dutta B."/>
        </authorList>
    </citation>
    <scope>NUCLEOTIDE SEQUENCE [LARGE SCALE GENOMIC DNA]</scope>
    <source>
        <strain evidence="4 5">QCJ3A</strain>
    </source>
</reference>
<accession>A0ABU8DIH9</accession>
<dbReference type="InterPro" id="IPR008927">
    <property type="entry name" value="6-PGluconate_DH-like_C_sf"/>
</dbReference>
<dbReference type="Gene3D" id="1.10.1040.10">
    <property type="entry name" value="N-(1-d-carboxylethyl)-l-norvaline Dehydrogenase, domain 2"/>
    <property type="match status" value="1"/>
</dbReference>
<dbReference type="PANTHER" id="PTHR43362">
    <property type="entry name" value="MANNITOL DEHYDROGENASE DSF1-RELATED"/>
    <property type="match status" value="1"/>
</dbReference>
<dbReference type="EMBL" id="JBANEI010000013">
    <property type="protein sequence ID" value="MEI2683314.1"/>
    <property type="molecule type" value="Genomic_DNA"/>
</dbReference>
<dbReference type="InterPro" id="IPR013328">
    <property type="entry name" value="6PGD_dom2"/>
</dbReference>
<dbReference type="InterPro" id="IPR013118">
    <property type="entry name" value="Mannitol_DH_C"/>
</dbReference>
<evidence type="ECO:0000313" key="5">
    <source>
        <dbReference type="Proteomes" id="UP001306592"/>
    </source>
</evidence>
<dbReference type="PANTHER" id="PTHR43362:SF7">
    <property type="entry name" value="D-MANNONATE OXIDOREDUCTASE"/>
    <property type="match status" value="1"/>
</dbReference>
<evidence type="ECO:0000313" key="4">
    <source>
        <dbReference type="EMBL" id="MEI2683314.1"/>
    </source>
</evidence>
<proteinExistence type="predicted"/>
<dbReference type="Pfam" id="PF08125">
    <property type="entry name" value="Mannitol_dh_C"/>
    <property type="match status" value="1"/>
</dbReference>
<feature type="domain" description="Mannitol dehydrogenase C-terminal" evidence="3">
    <location>
        <begin position="270"/>
        <end position="456"/>
    </location>
</feature>
<dbReference type="GO" id="GO:0047813">
    <property type="term" value="F:D-arabinitol 4-dehydrogenase activity"/>
    <property type="evidence" value="ECO:0007669"/>
    <property type="project" value="UniProtKB-EC"/>
</dbReference>
<dbReference type="PRINTS" id="PR00084">
    <property type="entry name" value="MTLDHDRGNASE"/>
</dbReference>
<comment type="caution">
    <text evidence="4">The sequence shown here is derived from an EMBL/GenBank/DDBJ whole genome shotgun (WGS) entry which is preliminary data.</text>
</comment>
<evidence type="ECO:0000259" key="3">
    <source>
        <dbReference type="Pfam" id="PF08125"/>
    </source>
</evidence>
<dbReference type="EC" id="1.1.1.11" evidence="4"/>
<dbReference type="RefSeq" id="WP_048917861.1">
    <property type="nucleotide sequence ID" value="NZ_CAKKMT010000007.1"/>
</dbReference>
<dbReference type="InterPro" id="IPR050025">
    <property type="entry name" value="DalD"/>
</dbReference>
<evidence type="ECO:0000256" key="1">
    <source>
        <dbReference type="ARBA" id="ARBA00023002"/>
    </source>
</evidence>
<dbReference type="InterPro" id="IPR050988">
    <property type="entry name" value="Mannitol_DH/Oxidoreductase"/>
</dbReference>
<keyword evidence="1 4" id="KW-0560">Oxidoreductase</keyword>
<evidence type="ECO:0000259" key="2">
    <source>
        <dbReference type="Pfam" id="PF01232"/>
    </source>
</evidence>
<protein>
    <submittedName>
        <fullName evidence="4">D-arabinitol 4-dehydrogenase</fullName>
        <ecNumber evidence="4">1.1.1.11</ecNumber>
    </submittedName>
</protein>
<dbReference type="InterPro" id="IPR013131">
    <property type="entry name" value="Mannitol_DH_N"/>
</dbReference>
<dbReference type="InterPro" id="IPR000669">
    <property type="entry name" value="Mannitol_DH"/>
</dbReference>
<dbReference type="SUPFAM" id="SSF48179">
    <property type="entry name" value="6-phosphogluconate dehydrogenase C-terminal domain-like"/>
    <property type="match status" value="1"/>
</dbReference>
<dbReference type="SUPFAM" id="SSF51735">
    <property type="entry name" value="NAD(P)-binding Rossmann-fold domains"/>
    <property type="match status" value="1"/>
</dbReference>
<dbReference type="InterPro" id="IPR036291">
    <property type="entry name" value="NAD(P)-bd_dom_sf"/>
</dbReference>
<gene>
    <name evidence="4" type="primary">dalD</name>
    <name evidence="4" type="ORF">V8N49_16830</name>
</gene>